<dbReference type="InterPro" id="IPR015797">
    <property type="entry name" value="NUDIX_hydrolase-like_dom_sf"/>
</dbReference>
<dbReference type="CDD" id="cd18873">
    <property type="entry name" value="NUDIX_NadM_like"/>
    <property type="match status" value="1"/>
</dbReference>
<reference evidence="2" key="1">
    <citation type="journal article" date="2019" name="Int. J. Syst. Evol. Microbiol.">
        <title>The Global Catalogue of Microorganisms (GCM) 10K type strain sequencing project: providing services to taxonomists for standard genome sequencing and annotation.</title>
        <authorList>
            <consortium name="The Broad Institute Genomics Platform"/>
            <consortium name="The Broad Institute Genome Sequencing Center for Infectious Disease"/>
            <person name="Wu L."/>
            <person name="Ma J."/>
        </authorList>
    </citation>
    <scope>NUCLEOTIDE SEQUENCE [LARGE SCALE GENOMIC DNA]</scope>
    <source>
        <strain evidence="2">CECT 7297</strain>
    </source>
</reference>
<keyword evidence="1" id="KW-0378">Hydrolase</keyword>
<dbReference type="Gene3D" id="1.10.10.10">
    <property type="entry name" value="Winged helix-like DNA-binding domain superfamily/Winged helix DNA-binding domain"/>
    <property type="match status" value="1"/>
</dbReference>
<accession>A0ABV8QGZ8</accession>
<dbReference type="EMBL" id="JBHSDI010000011">
    <property type="protein sequence ID" value="MFC4259042.1"/>
    <property type="molecule type" value="Genomic_DNA"/>
</dbReference>
<sequence length="246" mass="27787">MVVTLDFICLRLNPETGQPEVMLQHRTHGPEEGRYALVGGWVWEQPQEEGGEFDRTLEDAVRRIMERKVGLMPSYLEQVRAEGSISRDPALGWSVTIPHLSLFSRDDTGILQTREGIRWVALESILDGQYPLPFDHRTLVTTAHEAFLNKIKYSSLLLYLLPEKVAVSQIVAAYETFGIRVTKQTVFSRWVNTGLLTDTGERKSLSARGQASKLYRLDEDSLSYFDSEIGKSYGTRSGSDTESRVS</sequence>
<gene>
    <name evidence="1" type="ORF">ACFOZ5_08385</name>
</gene>
<dbReference type="RefSeq" id="WP_379886585.1">
    <property type="nucleotide sequence ID" value="NZ_JBHSDI010000011.1"/>
</dbReference>
<proteinExistence type="predicted"/>
<name>A0ABV8QGZ8_9GAMM</name>
<dbReference type="Proteomes" id="UP001595798">
    <property type="component" value="Unassembled WGS sequence"/>
</dbReference>
<keyword evidence="2" id="KW-1185">Reference proteome</keyword>
<dbReference type="PANTHER" id="PTHR43736:SF4">
    <property type="entry name" value="SLR1690 PROTEIN"/>
    <property type="match status" value="1"/>
</dbReference>
<protein>
    <submittedName>
        <fullName evidence="1">NUDIX hydrolase</fullName>
    </submittedName>
</protein>
<evidence type="ECO:0000313" key="1">
    <source>
        <dbReference type="EMBL" id="MFC4259042.1"/>
    </source>
</evidence>
<organism evidence="1 2">
    <name type="scientific">Marinobacter lacisalsi</name>
    <dbReference type="NCBI Taxonomy" id="475979"/>
    <lineage>
        <taxon>Bacteria</taxon>
        <taxon>Pseudomonadati</taxon>
        <taxon>Pseudomonadota</taxon>
        <taxon>Gammaproteobacteria</taxon>
        <taxon>Pseudomonadales</taxon>
        <taxon>Marinobacteraceae</taxon>
        <taxon>Marinobacter</taxon>
    </lineage>
</organism>
<evidence type="ECO:0000313" key="2">
    <source>
        <dbReference type="Proteomes" id="UP001595798"/>
    </source>
</evidence>
<dbReference type="GO" id="GO:0016787">
    <property type="term" value="F:hydrolase activity"/>
    <property type="evidence" value="ECO:0007669"/>
    <property type="project" value="UniProtKB-KW"/>
</dbReference>
<dbReference type="SUPFAM" id="SSF55811">
    <property type="entry name" value="Nudix"/>
    <property type="match status" value="1"/>
</dbReference>
<dbReference type="PANTHER" id="PTHR43736">
    <property type="entry name" value="ADP-RIBOSE PYROPHOSPHATASE"/>
    <property type="match status" value="1"/>
</dbReference>
<dbReference type="InterPro" id="IPR036388">
    <property type="entry name" value="WH-like_DNA-bd_sf"/>
</dbReference>
<dbReference type="Gene3D" id="3.90.79.10">
    <property type="entry name" value="Nucleoside Triphosphate Pyrophosphohydrolase"/>
    <property type="match status" value="1"/>
</dbReference>
<comment type="caution">
    <text evidence="1">The sequence shown here is derived from an EMBL/GenBank/DDBJ whole genome shotgun (WGS) entry which is preliminary data.</text>
</comment>